<evidence type="ECO:0000313" key="1">
    <source>
        <dbReference type="EMBL" id="OBR99827.1"/>
    </source>
</evidence>
<comment type="caution">
    <text evidence="1">The sequence shown here is derived from an EMBL/GenBank/DDBJ whole genome shotgun (WGS) entry which is preliminary data.</text>
</comment>
<dbReference type="EMBL" id="MAEM01000410">
    <property type="protein sequence ID" value="OBR99827.1"/>
    <property type="molecule type" value="Genomic_DNA"/>
</dbReference>
<evidence type="ECO:0000313" key="4">
    <source>
        <dbReference type="Proteomes" id="UP000193928"/>
    </source>
</evidence>
<proteinExistence type="predicted"/>
<sequence length="80" mass="8539">MITNICPACGYPTLDAALCAFCCPGEVRAGNQGLAPASFQARSFQARPLRESAWLQLKDSDSYSYSAAARARIWPGPLAS</sequence>
<organism evidence="1 3">
    <name type="scientific">Mycobacterium gordonae</name>
    <dbReference type="NCBI Taxonomy" id="1778"/>
    <lineage>
        <taxon>Bacteria</taxon>
        <taxon>Bacillati</taxon>
        <taxon>Actinomycetota</taxon>
        <taxon>Actinomycetes</taxon>
        <taxon>Mycobacteriales</taxon>
        <taxon>Mycobacteriaceae</taxon>
        <taxon>Mycobacterium</taxon>
    </lineage>
</organism>
<keyword evidence="4" id="KW-1185">Reference proteome</keyword>
<evidence type="ECO:0000313" key="3">
    <source>
        <dbReference type="Proteomes" id="UP000093757"/>
    </source>
</evidence>
<name>A0A1A6BBW7_MYCGO</name>
<dbReference type="RefSeq" id="WP_065135814.1">
    <property type="nucleotide sequence ID" value="NZ_JACKSU010000016.1"/>
</dbReference>
<dbReference type="Proteomes" id="UP000093757">
    <property type="component" value="Unassembled WGS sequence"/>
</dbReference>
<dbReference type="Proteomes" id="UP000193928">
    <property type="component" value="Unassembled WGS sequence"/>
</dbReference>
<reference evidence="2 4" key="1">
    <citation type="submission" date="2016-01" db="EMBL/GenBank/DDBJ databases">
        <title>The new phylogeny of the genus Mycobacterium.</title>
        <authorList>
            <person name="Tarcisio F."/>
            <person name="Conor M."/>
            <person name="Antonella G."/>
            <person name="Elisabetta G."/>
            <person name="Giulia F.S."/>
            <person name="Sara T."/>
            <person name="Anna F."/>
            <person name="Clotilde B."/>
            <person name="Roberto B."/>
            <person name="Veronica D.S."/>
            <person name="Fabio R."/>
            <person name="Monica P."/>
            <person name="Olivier J."/>
            <person name="Enrico T."/>
            <person name="Nicola S."/>
        </authorList>
    </citation>
    <scope>NUCLEOTIDE SEQUENCE [LARGE SCALE GENOMIC DNA]</scope>
    <source>
        <strain evidence="2 4">DSM 44160</strain>
    </source>
</reference>
<dbReference type="EMBL" id="LQOY01000216">
    <property type="protein sequence ID" value="ORV71808.1"/>
    <property type="molecule type" value="Genomic_DNA"/>
</dbReference>
<evidence type="ECO:0000313" key="2">
    <source>
        <dbReference type="EMBL" id="ORV71808.1"/>
    </source>
</evidence>
<gene>
    <name evidence="1" type="ORF">A9W98_28280</name>
    <name evidence="2" type="ORF">AWC08_04345</name>
</gene>
<accession>A0A1A6BBW7</accession>
<dbReference type="AlphaFoldDB" id="A0A1A6BBW7"/>
<protein>
    <submittedName>
        <fullName evidence="1">Uncharacterized protein</fullName>
    </submittedName>
</protein>
<reference evidence="1 3" key="2">
    <citation type="submission" date="2016-06" db="EMBL/GenBank/DDBJ databases">
        <authorList>
            <person name="Kjaerup R.B."/>
            <person name="Dalgaard T.S."/>
            <person name="Juul-Madsen H.R."/>
        </authorList>
    </citation>
    <scope>NUCLEOTIDE SEQUENCE [LARGE SCALE GENOMIC DNA]</scope>
    <source>
        <strain evidence="1 3">1245752.6</strain>
    </source>
</reference>